<protein>
    <submittedName>
        <fullName evidence="2">Pilus assembly protein Flp/PilA</fullName>
    </submittedName>
</protein>
<keyword evidence="1" id="KW-1133">Transmembrane helix</keyword>
<proteinExistence type="predicted"/>
<name>A0A4R2HSK2_9ACTN</name>
<dbReference type="EMBL" id="SLWN01000002">
    <property type="protein sequence ID" value="TCO34232.1"/>
    <property type="molecule type" value="Genomic_DNA"/>
</dbReference>
<dbReference type="RefSeq" id="WP_132208030.1">
    <property type="nucleotide sequence ID" value="NZ_SLWN01000002.1"/>
</dbReference>
<reference evidence="2 3" key="1">
    <citation type="journal article" date="2015" name="Stand. Genomic Sci.">
        <title>Genomic Encyclopedia of Bacterial and Archaeal Type Strains, Phase III: the genomes of soil and plant-associated and newly described type strains.</title>
        <authorList>
            <person name="Whitman W.B."/>
            <person name="Woyke T."/>
            <person name="Klenk H.P."/>
            <person name="Zhou Y."/>
            <person name="Lilburn T.G."/>
            <person name="Beck B.J."/>
            <person name="De Vos P."/>
            <person name="Vandamme P."/>
            <person name="Eisen J.A."/>
            <person name="Garrity G."/>
            <person name="Hugenholtz P."/>
            <person name="Kyrpides N.C."/>
        </authorList>
    </citation>
    <scope>NUCLEOTIDE SEQUENCE [LARGE SCALE GENOMIC DNA]</scope>
    <source>
        <strain evidence="2 3">VKM Ac-2572</strain>
    </source>
</reference>
<evidence type="ECO:0000313" key="2">
    <source>
        <dbReference type="EMBL" id="TCO34232.1"/>
    </source>
</evidence>
<comment type="caution">
    <text evidence="2">The sequence shown here is derived from an EMBL/GenBank/DDBJ whole genome shotgun (WGS) entry which is preliminary data.</text>
</comment>
<keyword evidence="3" id="KW-1185">Reference proteome</keyword>
<gene>
    <name evidence="2" type="ORF">EV652_102298</name>
</gene>
<dbReference type="OrthoDB" id="5121461at2"/>
<evidence type="ECO:0000256" key="1">
    <source>
        <dbReference type="SAM" id="Phobius"/>
    </source>
</evidence>
<dbReference type="AlphaFoldDB" id="A0A4R2HSK2"/>
<evidence type="ECO:0000313" key="3">
    <source>
        <dbReference type="Proteomes" id="UP000294508"/>
    </source>
</evidence>
<keyword evidence="1" id="KW-0472">Membrane</keyword>
<accession>A0A4R2HSK2</accession>
<sequence>MLELVRLVKAVAASLRHDDRGANLIEYGLLATLIAIVVAPAVILLGPLVAALYTGVIGGF</sequence>
<feature type="transmembrane region" description="Helical" evidence="1">
    <location>
        <begin position="27"/>
        <end position="53"/>
    </location>
</feature>
<dbReference type="Proteomes" id="UP000294508">
    <property type="component" value="Unassembled WGS sequence"/>
</dbReference>
<keyword evidence="1" id="KW-0812">Transmembrane</keyword>
<organism evidence="2 3">
    <name type="scientific">Kribbella steppae</name>
    <dbReference type="NCBI Taxonomy" id="2512223"/>
    <lineage>
        <taxon>Bacteria</taxon>
        <taxon>Bacillati</taxon>
        <taxon>Actinomycetota</taxon>
        <taxon>Actinomycetes</taxon>
        <taxon>Propionibacteriales</taxon>
        <taxon>Kribbellaceae</taxon>
        <taxon>Kribbella</taxon>
    </lineage>
</organism>